<dbReference type="AlphaFoldDB" id="A0A315WH43"/>
<feature type="compositionally biased region" description="Basic residues" evidence="1">
    <location>
        <begin position="55"/>
        <end position="64"/>
    </location>
</feature>
<organism evidence="2 3">
    <name type="scientific">Gambusia affinis</name>
    <name type="common">Western mosquitofish</name>
    <name type="synonym">Heterandria affinis</name>
    <dbReference type="NCBI Taxonomy" id="33528"/>
    <lineage>
        <taxon>Eukaryota</taxon>
        <taxon>Metazoa</taxon>
        <taxon>Chordata</taxon>
        <taxon>Craniata</taxon>
        <taxon>Vertebrata</taxon>
        <taxon>Euteleostomi</taxon>
        <taxon>Actinopterygii</taxon>
        <taxon>Neopterygii</taxon>
        <taxon>Teleostei</taxon>
        <taxon>Neoteleostei</taxon>
        <taxon>Acanthomorphata</taxon>
        <taxon>Ovalentaria</taxon>
        <taxon>Atherinomorphae</taxon>
        <taxon>Cyprinodontiformes</taxon>
        <taxon>Poeciliidae</taxon>
        <taxon>Poeciliinae</taxon>
        <taxon>Gambusia</taxon>
    </lineage>
</organism>
<name>A0A315WH43_GAMAF</name>
<feature type="region of interest" description="Disordered" evidence="1">
    <location>
        <begin position="1"/>
        <end position="22"/>
    </location>
</feature>
<feature type="non-terminal residue" evidence="2">
    <location>
        <position position="100"/>
    </location>
</feature>
<evidence type="ECO:0000313" key="2">
    <source>
        <dbReference type="EMBL" id="PWA33703.1"/>
    </source>
</evidence>
<dbReference type="Proteomes" id="UP000250572">
    <property type="component" value="Unassembled WGS sequence"/>
</dbReference>
<dbReference type="EMBL" id="NHOQ01000034">
    <property type="protein sequence ID" value="PWA33703.1"/>
    <property type="molecule type" value="Genomic_DNA"/>
</dbReference>
<keyword evidence="3" id="KW-1185">Reference proteome</keyword>
<accession>A0A315WH43</accession>
<gene>
    <name evidence="2" type="ORF">CCH79_00007506</name>
</gene>
<comment type="caution">
    <text evidence="2">The sequence shown here is derived from an EMBL/GenBank/DDBJ whole genome shotgun (WGS) entry which is preliminary data.</text>
</comment>
<reference evidence="2 3" key="1">
    <citation type="journal article" date="2018" name="G3 (Bethesda)">
        <title>A High-Quality Reference Genome for the Invasive Mosquitofish Gambusia affinis Using a Chicago Library.</title>
        <authorList>
            <person name="Hoffberg S.L."/>
            <person name="Troendle N.J."/>
            <person name="Glenn T.C."/>
            <person name="Mahmud O."/>
            <person name="Louha S."/>
            <person name="Chalopin D."/>
            <person name="Bennetzen J.L."/>
            <person name="Mauricio R."/>
        </authorList>
    </citation>
    <scope>NUCLEOTIDE SEQUENCE [LARGE SCALE GENOMIC DNA]</scope>
    <source>
        <strain evidence="2">NE01/NJP1002.9</strain>
        <tissue evidence="2">Muscle</tissue>
    </source>
</reference>
<evidence type="ECO:0000256" key="1">
    <source>
        <dbReference type="SAM" id="MobiDB-lite"/>
    </source>
</evidence>
<protein>
    <submittedName>
        <fullName evidence="2">Uncharacterized protein</fullName>
    </submittedName>
</protein>
<sequence>MQLLHHQRTMQPEQPKVSAAARHLHDHRGHFGLHESHREAMRQQRHMQGGSLHRLGGRRRKRKHRQLLQLRHVQHERGGLCSLTHGAAACNRRRFAAANA</sequence>
<evidence type="ECO:0000313" key="3">
    <source>
        <dbReference type="Proteomes" id="UP000250572"/>
    </source>
</evidence>
<proteinExistence type="predicted"/>
<feature type="region of interest" description="Disordered" evidence="1">
    <location>
        <begin position="36"/>
        <end position="64"/>
    </location>
</feature>